<comment type="caution">
    <text evidence="2">The sequence shown here is derived from an EMBL/GenBank/DDBJ whole genome shotgun (WGS) entry which is preliminary data.</text>
</comment>
<feature type="region of interest" description="Disordered" evidence="1">
    <location>
        <begin position="207"/>
        <end position="240"/>
    </location>
</feature>
<name>A0AAW0ELS4_9TRYP</name>
<dbReference type="EMBL" id="JAECZO010000039">
    <property type="protein sequence ID" value="KAK7194604.1"/>
    <property type="molecule type" value="Genomic_DNA"/>
</dbReference>
<proteinExistence type="predicted"/>
<gene>
    <name evidence="2" type="ORF">NESM_000378900</name>
</gene>
<evidence type="ECO:0000313" key="2">
    <source>
        <dbReference type="EMBL" id="KAK7194604.1"/>
    </source>
</evidence>
<dbReference type="AlphaFoldDB" id="A0AAW0ELS4"/>
<evidence type="ECO:0000256" key="1">
    <source>
        <dbReference type="SAM" id="MobiDB-lite"/>
    </source>
</evidence>
<dbReference type="Proteomes" id="UP001430356">
    <property type="component" value="Unassembled WGS sequence"/>
</dbReference>
<evidence type="ECO:0000313" key="3">
    <source>
        <dbReference type="Proteomes" id="UP001430356"/>
    </source>
</evidence>
<organism evidence="2 3">
    <name type="scientific">Novymonas esmeraldas</name>
    <dbReference type="NCBI Taxonomy" id="1808958"/>
    <lineage>
        <taxon>Eukaryota</taxon>
        <taxon>Discoba</taxon>
        <taxon>Euglenozoa</taxon>
        <taxon>Kinetoplastea</taxon>
        <taxon>Metakinetoplastina</taxon>
        <taxon>Trypanosomatida</taxon>
        <taxon>Trypanosomatidae</taxon>
        <taxon>Novymonas</taxon>
    </lineage>
</organism>
<accession>A0AAW0ELS4</accession>
<protein>
    <submittedName>
        <fullName evidence="2">Uncharacterized protein</fullName>
    </submittedName>
</protein>
<feature type="region of interest" description="Disordered" evidence="1">
    <location>
        <begin position="44"/>
        <end position="63"/>
    </location>
</feature>
<sequence length="542" mass="56341">MYNGGGSVKDVEDRYSAVKWFHAVNSPAELLDATQAIGQRVLDTRRSGARGSDAGVNHRTGGGGSDGASYTAFGIEADVQWHTSLEVAVMGHDPLPPADSGPAVARDAPMLLEEFFHVLAEAVEEWSRRRRSALETSAAAASICAAATTATPPLHIIVKLDFKALPAAQQLLQHAAARSWAGLEALCRHHSGDDGSAATRRQSLHSLLNDPGHAPAPPPQHLQQHSPLPATPPPAAALDIPSPSAAAAAAATEAAAAAASVAVELWWNADVVAQRGATPHPLSFAAASTSTVQALMAHTAVVLGPRIPLGFSLGWVLCPRAVPAELLTPHHDDGAAATATPLSSTHPRYVFYNFLEDAPAMNAFLDGFCAELQRQAPAHARSGGAGPSPSPLVRLITFPMLFESVFADVYTAKERQHAFASSAATAASLAAAARLADETRRVASTVTAHTTALLSSTGVANRGASALSRTRHAAGGWLEENARVHAAPPSSATPLVLLTFWKGMRPPPPHSTAEAHGDAAAQCPANVDRAARVFFPCCTIDG</sequence>
<keyword evidence="3" id="KW-1185">Reference proteome</keyword>
<reference evidence="2 3" key="1">
    <citation type="journal article" date="2021" name="MBio">
        <title>A New Model Trypanosomatid, Novymonas esmeraldas: Genomic Perception of Its 'Candidatus Pandoraea novymonadis' Endosymbiont.</title>
        <authorList>
            <person name="Zakharova A."/>
            <person name="Saura A."/>
            <person name="Butenko A."/>
            <person name="Podesvova L."/>
            <person name="Warmusova S."/>
            <person name="Kostygov A.Y."/>
            <person name="Nenarokova A."/>
            <person name="Lukes J."/>
            <person name="Opperdoes F.R."/>
            <person name="Yurchenko V."/>
        </authorList>
    </citation>
    <scope>NUCLEOTIDE SEQUENCE [LARGE SCALE GENOMIC DNA]</scope>
    <source>
        <strain evidence="2 3">E262AT.01</strain>
    </source>
</reference>